<evidence type="ECO:0000313" key="4">
    <source>
        <dbReference type="Proteomes" id="UP000319783"/>
    </source>
</evidence>
<dbReference type="GO" id="GO:0009055">
    <property type="term" value="F:electron transfer activity"/>
    <property type="evidence" value="ECO:0007669"/>
    <property type="project" value="InterPro"/>
</dbReference>
<dbReference type="EMBL" id="SULG01000017">
    <property type="protein sequence ID" value="TLD42558.1"/>
    <property type="molecule type" value="Genomic_DNA"/>
</dbReference>
<dbReference type="SUPFAM" id="SSF56281">
    <property type="entry name" value="Metallo-hydrolase/oxidoreductase"/>
    <property type="match status" value="1"/>
</dbReference>
<dbReference type="InterPro" id="IPR045761">
    <property type="entry name" value="ODP_dom"/>
</dbReference>
<dbReference type="Gene3D" id="3.60.15.10">
    <property type="entry name" value="Ribonuclease Z/Hydroxyacylglutathione hydrolase-like"/>
    <property type="match status" value="1"/>
</dbReference>
<dbReference type="Pfam" id="PF00258">
    <property type="entry name" value="Flavodoxin_1"/>
    <property type="match status" value="1"/>
</dbReference>
<dbReference type="GO" id="GO:0046872">
    <property type="term" value="F:metal ion binding"/>
    <property type="evidence" value="ECO:0007669"/>
    <property type="project" value="InterPro"/>
</dbReference>
<reference evidence="3 4" key="1">
    <citation type="submission" date="2019-04" db="EMBL/GenBank/DDBJ databases">
        <title>Genome of a novel bacterium Candidatus Jettenia ecosi reconstructed from metagenome of an anammox bioreactor.</title>
        <authorList>
            <person name="Mardanov A.V."/>
            <person name="Beletsky A.V."/>
            <person name="Ravin N.V."/>
            <person name="Botchkova E.A."/>
            <person name="Litti Y.V."/>
            <person name="Nozhevnikova A.N."/>
        </authorList>
    </citation>
    <scope>NUCLEOTIDE SEQUENCE [LARGE SCALE GENOMIC DNA]</scope>
    <source>
        <strain evidence="3">J2</strain>
    </source>
</reference>
<dbReference type="Proteomes" id="UP000319783">
    <property type="component" value="Unassembled WGS sequence"/>
</dbReference>
<dbReference type="AlphaFoldDB" id="A0A533QCW9"/>
<evidence type="ECO:0000259" key="2">
    <source>
        <dbReference type="PROSITE" id="PS50902"/>
    </source>
</evidence>
<dbReference type="InterPro" id="IPR016440">
    <property type="entry name" value="Rubredoxin-O_OxRdtase"/>
</dbReference>
<dbReference type="PANTHER" id="PTHR43717:SF1">
    <property type="entry name" value="ANAEROBIC NITRIC OXIDE REDUCTASE FLAVORUBREDOXIN"/>
    <property type="match status" value="1"/>
</dbReference>
<comment type="similarity">
    <text evidence="1">In the N-terminal section; belongs to the zinc metallo-hydrolase group 3 family.</text>
</comment>
<protein>
    <submittedName>
        <fullName evidence="3">Rubredoxin-oxygen oxidoreductase</fullName>
    </submittedName>
</protein>
<name>A0A533QCW9_9BACT</name>
<sequence length="401" mass="45596">MNPVKLKEGIYWVGEIDWDLRNFHGYLTQRGSTYNAYLILDEKITLVDTVRPYLYEKMISRISSLIDPSQIHYIIANHIEMDHSGSLPLLMETARNATIITSPNGHKGLIAHYKRNDWNFKVVKSDESVNLGKRKVKFFHTPMIHWPDNMVSYLEEDNVLFSNDAFGQHIASSERFDDEYPLGIVVEEAKKYYANIVLPYSMLVKKAIEVITPLAIDMIAPAHGIIWRSSVKMILEEYGKWSANQTEMKALIIYDTMWKSTEKIASAIQKAFESYRIPTKILNLQYSHISDIMNDILTAKFICVGSPTINSNMLPTVAGFLTYLKGLSPKNRIGLAFGSYGWGGQGVRHVEEVLKGCGFDMIESINIQYVPDETQLQEIFDKLKQEISGLLETSCFVGSQG</sequence>
<dbReference type="Pfam" id="PF19583">
    <property type="entry name" value="ODP"/>
    <property type="match status" value="1"/>
</dbReference>
<dbReference type="PROSITE" id="PS50902">
    <property type="entry name" value="FLAVODOXIN_LIKE"/>
    <property type="match status" value="1"/>
</dbReference>
<accession>A0A533QCW9</accession>
<comment type="caution">
    <text evidence="3">The sequence shown here is derived from an EMBL/GenBank/DDBJ whole genome shotgun (WGS) entry which is preliminary data.</text>
</comment>
<dbReference type="InterPro" id="IPR029039">
    <property type="entry name" value="Flavoprotein-like_sf"/>
</dbReference>
<dbReference type="CDD" id="cd07709">
    <property type="entry name" value="flavodiiron_proteins_MBL-fold"/>
    <property type="match status" value="1"/>
</dbReference>
<feature type="domain" description="Flavodoxin-like" evidence="2">
    <location>
        <begin position="250"/>
        <end position="388"/>
    </location>
</feature>
<dbReference type="PIRSF" id="PIRSF005243">
    <property type="entry name" value="ROO"/>
    <property type="match status" value="1"/>
</dbReference>
<dbReference type="InterPro" id="IPR008254">
    <property type="entry name" value="Flavodoxin/NO_synth"/>
</dbReference>
<dbReference type="InterPro" id="IPR001279">
    <property type="entry name" value="Metallo-B-lactamas"/>
</dbReference>
<proteinExistence type="inferred from homology"/>
<dbReference type="Gene3D" id="3.40.50.360">
    <property type="match status" value="1"/>
</dbReference>
<dbReference type="GO" id="GO:0010181">
    <property type="term" value="F:FMN binding"/>
    <property type="evidence" value="ECO:0007669"/>
    <property type="project" value="InterPro"/>
</dbReference>
<evidence type="ECO:0000313" key="3">
    <source>
        <dbReference type="EMBL" id="TLD42558.1"/>
    </source>
</evidence>
<dbReference type="PANTHER" id="PTHR43717">
    <property type="entry name" value="ANAEROBIC NITRIC OXIDE REDUCTASE FLAVORUBREDOXIN"/>
    <property type="match status" value="1"/>
</dbReference>
<gene>
    <name evidence="3" type="ORF">JETT_1114</name>
</gene>
<dbReference type="InterPro" id="IPR036866">
    <property type="entry name" value="RibonucZ/Hydroxyglut_hydro"/>
</dbReference>
<dbReference type="SUPFAM" id="SSF52218">
    <property type="entry name" value="Flavoproteins"/>
    <property type="match status" value="1"/>
</dbReference>
<dbReference type="SMART" id="SM00849">
    <property type="entry name" value="Lactamase_B"/>
    <property type="match status" value="1"/>
</dbReference>
<dbReference type="GO" id="GO:0016491">
    <property type="term" value="F:oxidoreductase activity"/>
    <property type="evidence" value="ECO:0007669"/>
    <property type="project" value="InterPro"/>
</dbReference>
<organism evidence="3 4">
    <name type="scientific">Candidatus Jettenia ecosi</name>
    <dbReference type="NCBI Taxonomy" id="2494326"/>
    <lineage>
        <taxon>Bacteria</taxon>
        <taxon>Pseudomonadati</taxon>
        <taxon>Planctomycetota</taxon>
        <taxon>Candidatus Brocadiia</taxon>
        <taxon>Candidatus Brocadiales</taxon>
        <taxon>Candidatus Brocadiaceae</taxon>
        <taxon>Candidatus Jettenia</taxon>
    </lineage>
</organism>
<evidence type="ECO:0000256" key="1">
    <source>
        <dbReference type="ARBA" id="ARBA00007121"/>
    </source>
</evidence>